<evidence type="ECO:0000256" key="3">
    <source>
        <dbReference type="ARBA" id="ARBA00023163"/>
    </source>
</evidence>
<accession>A0A1D4Q0W3</accession>
<dbReference type="EMBL" id="FMPI01000017">
    <property type="protein sequence ID" value="SCT28851.1"/>
    <property type="molecule type" value="Genomic_DNA"/>
</dbReference>
<keyword evidence="3" id="KW-0804">Transcription</keyword>
<name>A0A1D4Q0W3_9STAP</name>
<keyword evidence="1" id="KW-0805">Transcription regulation</keyword>
<dbReference type="Pfam" id="PF22381">
    <property type="entry name" value="Staph_reg_Sar_Rot"/>
    <property type="match status" value="1"/>
</dbReference>
<evidence type="ECO:0000313" key="5">
    <source>
        <dbReference type="EMBL" id="SCT28851.1"/>
    </source>
</evidence>
<evidence type="ECO:0000256" key="2">
    <source>
        <dbReference type="ARBA" id="ARBA00023125"/>
    </source>
</evidence>
<dbReference type="SUPFAM" id="SSF46785">
    <property type="entry name" value="Winged helix' DNA-binding domain"/>
    <property type="match status" value="1"/>
</dbReference>
<dbReference type="Gene3D" id="1.10.10.10">
    <property type="entry name" value="Winged helix-like DNA-binding domain superfamily/Winged helix DNA-binding domain"/>
    <property type="match status" value="1"/>
</dbReference>
<evidence type="ECO:0000313" key="6">
    <source>
        <dbReference type="EMBL" id="SCT33289.1"/>
    </source>
</evidence>
<dbReference type="InterPro" id="IPR036390">
    <property type="entry name" value="WH_DNA-bd_sf"/>
</dbReference>
<evidence type="ECO:0000313" key="8">
    <source>
        <dbReference type="Proteomes" id="UP000095768"/>
    </source>
</evidence>
<dbReference type="InterPro" id="IPR036388">
    <property type="entry name" value="WH-like_DNA-bd_sf"/>
</dbReference>
<dbReference type="Proteomes" id="UP000095768">
    <property type="component" value="Unassembled WGS sequence"/>
</dbReference>
<evidence type="ECO:0000259" key="4">
    <source>
        <dbReference type="Pfam" id="PF22381"/>
    </source>
</evidence>
<dbReference type="RefSeq" id="WP_069996266.1">
    <property type="nucleotide sequence ID" value="NZ_FMPG01000013.1"/>
</dbReference>
<feature type="domain" description="Transcriptional regulator SarA/SarZ/Rot-like helix-turn-helix" evidence="4">
    <location>
        <begin position="15"/>
        <end position="105"/>
    </location>
</feature>
<gene>
    <name evidence="6" type="ORF">SAMEA2297795_02260</name>
    <name evidence="5" type="ORF">SAMEA2297796_02107</name>
</gene>
<dbReference type="InterPro" id="IPR055166">
    <property type="entry name" value="Transc_reg_Sar_Rot_HTH"/>
</dbReference>
<evidence type="ECO:0000313" key="7">
    <source>
        <dbReference type="Proteomes" id="UP000095412"/>
    </source>
</evidence>
<sequence>MKLEEALIVSNEVRKAIKRKSKLSAFDYYVWSELISIYIEQDSVIYIKSFVEGISQKTKIDKMKVVTSLKKLDYIGFIHKHKSDIDERKVYLSVDKKQYELFKDLSQSVTEQLKKLH</sequence>
<reference evidence="5 7" key="1">
    <citation type="submission" date="2016-09" db="EMBL/GenBank/DDBJ databases">
        <authorList>
            <consortium name="Pathogen Informatics"/>
            <person name="Sun Q."/>
            <person name="Inoue M."/>
        </authorList>
    </citation>
    <scope>NUCLEOTIDE SEQUENCE [LARGE SCALE GENOMIC DNA]</scope>
    <source>
        <strain evidence="5 7">82C</strain>
    </source>
</reference>
<proteinExistence type="predicted"/>
<evidence type="ECO:0000256" key="1">
    <source>
        <dbReference type="ARBA" id="ARBA00023015"/>
    </source>
</evidence>
<protein>
    <submittedName>
        <fullName evidence="6">Staphylococcal accessory regulator family</fullName>
    </submittedName>
</protein>
<organism evidence="6 8">
    <name type="scientific">Staphylococcus caeli</name>
    <dbReference type="NCBI Taxonomy" id="2201815"/>
    <lineage>
        <taxon>Bacteria</taxon>
        <taxon>Bacillati</taxon>
        <taxon>Bacillota</taxon>
        <taxon>Bacilli</taxon>
        <taxon>Bacillales</taxon>
        <taxon>Staphylococcaceae</taxon>
        <taxon>Staphylococcus</taxon>
    </lineage>
</organism>
<reference evidence="6 8" key="2">
    <citation type="submission" date="2016-09" db="EMBL/GenBank/DDBJ databases">
        <authorList>
            <consortium name="Pathogen Informatics"/>
        </authorList>
    </citation>
    <scope>NUCLEOTIDE SEQUENCE [LARGE SCALE GENOMIC DNA]</scope>
    <source>
        <strain evidence="6 8">82B</strain>
    </source>
</reference>
<dbReference type="GO" id="GO:0003677">
    <property type="term" value="F:DNA binding"/>
    <property type="evidence" value="ECO:0007669"/>
    <property type="project" value="UniProtKB-KW"/>
</dbReference>
<dbReference type="EMBL" id="FMPG01000013">
    <property type="protein sequence ID" value="SCT33289.1"/>
    <property type="molecule type" value="Genomic_DNA"/>
</dbReference>
<dbReference type="AlphaFoldDB" id="A0A1D4Q0W3"/>
<keyword evidence="2" id="KW-0238">DNA-binding</keyword>
<keyword evidence="7" id="KW-1185">Reference proteome</keyword>
<dbReference type="Proteomes" id="UP000095412">
    <property type="component" value="Unassembled WGS sequence"/>
</dbReference>